<evidence type="ECO:0000313" key="11">
    <source>
        <dbReference type="Proteomes" id="UP000314294"/>
    </source>
</evidence>
<keyword evidence="11" id="KW-1185">Reference proteome</keyword>
<evidence type="ECO:0000256" key="4">
    <source>
        <dbReference type="ARBA" id="ARBA00022618"/>
    </source>
</evidence>
<organism evidence="10 11">
    <name type="scientific">Liparis tanakae</name>
    <name type="common">Tanaka's snailfish</name>
    <dbReference type="NCBI Taxonomy" id="230148"/>
    <lineage>
        <taxon>Eukaryota</taxon>
        <taxon>Metazoa</taxon>
        <taxon>Chordata</taxon>
        <taxon>Craniata</taxon>
        <taxon>Vertebrata</taxon>
        <taxon>Euteleostomi</taxon>
        <taxon>Actinopterygii</taxon>
        <taxon>Neopterygii</taxon>
        <taxon>Teleostei</taxon>
        <taxon>Neoteleostei</taxon>
        <taxon>Acanthomorphata</taxon>
        <taxon>Eupercaria</taxon>
        <taxon>Perciformes</taxon>
        <taxon>Cottioidei</taxon>
        <taxon>Cottales</taxon>
        <taxon>Liparidae</taxon>
        <taxon>Liparis</taxon>
    </lineage>
</organism>
<feature type="region of interest" description="Disordered" evidence="9">
    <location>
        <begin position="112"/>
        <end position="140"/>
    </location>
</feature>
<keyword evidence="6" id="KW-0175">Coiled coil</keyword>
<dbReference type="GO" id="GO:0007059">
    <property type="term" value="P:chromosome segregation"/>
    <property type="evidence" value="ECO:0007669"/>
    <property type="project" value="UniProtKB-KW"/>
</dbReference>
<dbReference type="EMBL" id="SRLO01001517">
    <property type="protein sequence ID" value="TNN37227.1"/>
    <property type="molecule type" value="Genomic_DNA"/>
</dbReference>
<dbReference type="OrthoDB" id="5990092at2759"/>
<evidence type="ECO:0000256" key="1">
    <source>
        <dbReference type="ARBA" id="ARBA00004584"/>
    </source>
</evidence>
<dbReference type="GO" id="GO:0051301">
    <property type="term" value="P:cell division"/>
    <property type="evidence" value="ECO:0007669"/>
    <property type="project" value="UniProtKB-KW"/>
</dbReference>
<gene>
    <name evidence="10" type="primary">Sgol2</name>
    <name evidence="10" type="ORF">EYF80_052614</name>
</gene>
<dbReference type="PANTHER" id="PTHR21577">
    <property type="entry name" value="SHUGOSHIN"/>
    <property type="match status" value="1"/>
</dbReference>
<dbReference type="GO" id="GO:0051177">
    <property type="term" value="P:meiotic sister chromatid cohesion"/>
    <property type="evidence" value="ECO:0007669"/>
    <property type="project" value="TreeGrafter"/>
</dbReference>
<evidence type="ECO:0000256" key="6">
    <source>
        <dbReference type="ARBA" id="ARBA00023054"/>
    </source>
</evidence>
<reference evidence="10 11" key="1">
    <citation type="submission" date="2019-03" db="EMBL/GenBank/DDBJ databases">
        <title>First draft genome of Liparis tanakae, snailfish: a comprehensive survey of snailfish specific genes.</title>
        <authorList>
            <person name="Kim W."/>
            <person name="Song I."/>
            <person name="Jeong J.-H."/>
            <person name="Kim D."/>
            <person name="Kim S."/>
            <person name="Ryu S."/>
            <person name="Song J.Y."/>
            <person name="Lee S.K."/>
        </authorList>
    </citation>
    <scope>NUCLEOTIDE SEQUENCE [LARGE SCALE GENOMIC DNA]</scope>
    <source>
        <tissue evidence="10">Muscle</tissue>
    </source>
</reference>
<dbReference type="AlphaFoldDB" id="A0A4Z2F7U6"/>
<dbReference type="PANTHER" id="PTHR21577:SF3">
    <property type="entry name" value="SHUGOSHIN 1-RELATED"/>
    <property type="match status" value="1"/>
</dbReference>
<keyword evidence="7" id="KW-0131">Cell cycle</keyword>
<evidence type="ECO:0000256" key="8">
    <source>
        <dbReference type="ARBA" id="ARBA00023328"/>
    </source>
</evidence>
<dbReference type="Gene3D" id="1.20.5.730">
    <property type="entry name" value="Single helix bin"/>
    <property type="match status" value="1"/>
</dbReference>
<dbReference type="GO" id="GO:0000776">
    <property type="term" value="C:kinetochore"/>
    <property type="evidence" value="ECO:0007669"/>
    <property type="project" value="TreeGrafter"/>
</dbReference>
<sequence>MLSRTTMATLMSSKQTSVNVTASKIKHKNLNTSSFFKVSLKTNNKALALGLQAQKERSRQLEMEVVHLQKQVKALCFDLATKNYKHRKLLLIFKSLHSDTLQHLEMAADLLHDSPHSSGASSDRTGDAVAPRTESTGGLF</sequence>
<protein>
    <submittedName>
        <fullName evidence="10">Shugoshin-like 2</fullName>
    </submittedName>
</protein>
<dbReference type="Proteomes" id="UP000314294">
    <property type="component" value="Unassembled WGS sequence"/>
</dbReference>
<keyword evidence="8" id="KW-0137">Centromere</keyword>
<accession>A0A4Z2F7U6</accession>
<evidence type="ECO:0000256" key="2">
    <source>
        <dbReference type="ARBA" id="ARBA00010845"/>
    </source>
</evidence>
<evidence type="ECO:0000256" key="7">
    <source>
        <dbReference type="ARBA" id="ARBA00023306"/>
    </source>
</evidence>
<comment type="caution">
    <text evidence="10">The sequence shown here is derived from an EMBL/GenBank/DDBJ whole genome shotgun (WGS) entry which is preliminary data.</text>
</comment>
<evidence type="ECO:0000256" key="3">
    <source>
        <dbReference type="ARBA" id="ARBA00022454"/>
    </source>
</evidence>
<keyword evidence="5" id="KW-0159">Chromosome partition</keyword>
<dbReference type="InterPro" id="IPR038889">
    <property type="entry name" value="Shugoshin1/2"/>
</dbReference>
<evidence type="ECO:0000256" key="5">
    <source>
        <dbReference type="ARBA" id="ARBA00022829"/>
    </source>
</evidence>
<name>A0A4Z2F7U6_9TELE</name>
<keyword evidence="3" id="KW-0158">Chromosome</keyword>
<evidence type="ECO:0000313" key="10">
    <source>
        <dbReference type="EMBL" id="TNN37227.1"/>
    </source>
</evidence>
<evidence type="ECO:0000256" key="9">
    <source>
        <dbReference type="SAM" id="MobiDB-lite"/>
    </source>
</evidence>
<proteinExistence type="inferred from homology"/>
<comment type="similarity">
    <text evidence="2">Belongs to the shugoshin family.</text>
</comment>
<keyword evidence="4" id="KW-0132">Cell division</keyword>
<comment type="subcellular location">
    <subcellularLocation>
        <location evidence="1">Chromosome</location>
        <location evidence="1">Centromere</location>
    </subcellularLocation>
</comment>